<dbReference type="EMBL" id="JAESWC010000014">
    <property type="protein sequence ID" value="MBL4937299.1"/>
    <property type="molecule type" value="Genomic_DNA"/>
</dbReference>
<keyword evidence="3" id="KW-1185">Reference proteome</keyword>
<reference evidence="2 3" key="1">
    <citation type="submission" date="2021-01" db="EMBL/GenBank/DDBJ databases">
        <title>Genome public.</title>
        <authorList>
            <person name="Liu C."/>
            <person name="Sun Q."/>
        </authorList>
    </citation>
    <scope>NUCLEOTIDE SEQUENCE [LARGE SCALE GENOMIC DNA]</scope>
    <source>
        <strain evidence="2 3">YIM B02515</strain>
    </source>
</reference>
<evidence type="ECO:0000313" key="3">
    <source>
        <dbReference type="Proteomes" id="UP000632377"/>
    </source>
</evidence>
<dbReference type="InterPro" id="IPR016181">
    <property type="entry name" value="Acyl_CoA_acyltransferase"/>
</dbReference>
<organism evidence="2 3">
    <name type="scientific">Clostridium rhizosphaerae</name>
    <dbReference type="NCBI Taxonomy" id="2803861"/>
    <lineage>
        <taxon>Bacteria</taxon>
        <taxon>Bacillati</taxon>
        <taxon>Bacillota</taxon>
        <taxon>Clostridia</taxon>
        <taxon>Eubacteriales</taxon>
        <taxon>Clostridiaceae</taxon>
        <taxon>Clostridium</taxon>
    </lineage>
</organism>
<dbReference type="RefSeq" id="WP_202750053.1">
    <property type="nucleotide sequence ID" value="NZ_JAESWC010000014.1"/>
</dbReference>
<dbReference type="PROSITE" id="PS51186">
    <property type="entry name" value="GNAT"/>
    <property type="match status" value="1"/>
</dbReference>
<dbReference type="Pfam" id="PF00583">
    <property type="entry name" value="Acetyltransf_1"/>
    <property type="match status" value="1"/>
</dbReference>
<evidence type="ECO:0000313" key="2">
    <source>
        <dbReference type="EMBL" id="MBL4937299.1"/>
    </source>
</evidence>
<dbReference type="Proteomes" id="UP000632377">
    <property type="component" value="Unassembled WGS sequence"/>
</dbReference>
<gene>
    <name evidence="2" type="ORF">JK636_16340</name>
</gene>
<comment type="caution">
    <text evidence="2">The sequence shown here is derived from an EMBL/GenBank/DDBJ whole genome shotgun (WGS) entry which is preliminary data.</text>
</comment>
<dbReference type="SUPFAM" id="SSF55729">
    <property type="entry name" value="Acyl-CoA N-acyltransferases (Nat)"/>
    <property type="match status" value="1"/>
</dbReference>
<accession>A0ABS1TD66</accession>
<dbReference type="InterPro" id="IPR000182">
    <property type="entry name" value="GNAT_dom"/>
</dbReference>
<name>A0ABS1TD66_9CLOT</name>
<feature type="domain" description="N-acetyltransferase" evidence="1">
    <location>
        <begin position="1"/>
        <end position="150"/>
    </location>
</feature>
<sequence length="150" mass="17521">MIKKLDLKNIETAEQVLKIQFASYKIEVDIIGFYDIPTLKDTVDSLKECDEIFYGYYLEDRLAGIISYKIFDNILDIHRVAVHPDFFRRGVAGELISFVEKVDNNIEKIIVCTGKDNLPAVKLYIKNRFKKNKDIEVSKNFYLTEFEKVL</sequence>
<dbReference type="Gene3D" id="3.40.630.30">
    <property type="match status" value="1"/>
</dbReference>
<evidence type="ECO:0000259" key="1">
    <source>
        <dbReference type="PROSITE" id="PS51186"/>
    </source>
</evidence>
<protein>
    <submittedName>
        <fullName evidence="2">GNAT family N-acetyltransferase</fullName>
    </submittedName>
</protein>
<dbReference type="CDD" id="cd04301">
    <property type="entry name" value="NAT_SF"/>
    <property type="match status" value="1"/>
</dbReference>
<proteinExistence type="predicted"/>